<dbReference type="Pfam" id="PF11753">
    <property type="entry name" value="DUF3310"/>
    <property type="match status" value="1"/>
</dbReference>
<gene>
    <name evidence="1" type="ORF">UFOVP56_49</name>
</gene>
<accession>A0A6J5T8K6</accession>
<evidence type="ECO:0000313" key="1">
    <source>
        <dbReference type="EMBL" id="CAB4241010.1"/>
    </source>
</evidence>
<organism evidence="1">
    <name type="scientific">uncultured Caudovirales phage</name>
    <dbReference type="NCBI Taxonomy" id="2100421"/>
    <lineage>
        <taxon>Viruses</taxon>
        <taxon>Duplodnaviria</taxon>
        <taxon>Heunggongvirae</taxon>
        <taxon>Uroviricota</taxon>
        <taxon>Caudoviricetes</taxon>
        <taxon>Peduoviridae</taxon>
        <taxon>Maltschvirus</taxon>
        <taxon>Maltschvirus maltsch</taxon>
    </lineage>
</organism>
<reference evidence="1" key="1">
    <citation type="submission" date="2020-05" db="EMBL/GenBank/DDBJ databases">
        <authorList>
            <person name="Chiriac C."/>
            <person name="Salcher M."/>
            <person name="Ghai R."/>
            <person name="Kavagutti S V."/>
        </authorList>
    </citation>
    <scope>NUCLEOTIDE SEQUENCE</scope>
</reference>
<sequence length="76" mass="8577">MIEEPKADDIQVSGSHYKDMPVQPWAVMEAVLTPEEFQGFLKGNIIKYSMRAGRKAGSDDAGKAQHYMQKLKEFTT</sequence>
<protein>
    <submittedName>
        <fullName evidence="1">SaV-like</fullName>
    </submittedName>
</protein>
<name>A0A6J5T8K6_9CAUD</name>
<proteinExistence type="predicted"/>
<dbReference type="InterPro" id="IPR021739">
    <property type="entry name" value="SaV-like"/>
</dbReference>
<dbReference type="EMBL" id="LR797819">
    <property type="protein sequence ID" value="CAB4241010.1"/>
    <property type="molecule type" value="Genomic_DNA"/>
</dbReference>